<protein>
    <recommendedName>
        <fullName evidence="2">Crossover junction endonuclease MUS81</fullName>
        <ecNumber evidence="2">3.1.22.-</ecNumber>
    </recommendedName>
</protein>
<dbReference type="Pfam" id="PF02732">
    <property type="entry name" value="ERCC4"/>
    <property type="match status" value="1"/>
</dbReference>
<dbReference type="VEuPathDB" id="PlasmoDB:PY03745"/>
<keyword evidence="2" id="KW-0227">DNA damage</keyword>
<accession>A0A077YCB9</accession>
<dbReference type="OrthoDB" id="5963188at2759"/>
<keyword evidence="2" id="KW-0234">DNA repair</keyword>
<feature type="domain" description="ERCC4" evidence="4">
    <location>
        <begin position="943"/>
        <end position="1117"/>
    </location>
</feature>
<feature type="region of interest" description="Disordered" evidence="3">
    <location>
        <begin position="743"/>
        <end position="777"/>
    </location>
</feature>
<proteinExistence type="inferred from homology"/>
<dbReference type="Proteomes" id="UP000072904">
    <property type="component" value="Chromosome 13"/>
</dbReference>
<dbReference type="GO" id="GO:0046872">
    <property type="term" value="F:metal ion binding"/>
    <property type="evidence" value="ECO:0007669"/>
    <property type="project" value="UniProtKB-UniRule"/>
</dbReference>
<comment type="subunit">
    <text evidence="2">Interacts with EME1.</text>
</comment>
<dbReference type="SMART" id="SM00891">
    <property type="entry name" value="ERCC4"/>
    <property type="match status" value="1"/>
</dbReference>
<comment type="similarity">
    <text evidence="2">Belongs to the XPF family.</text>
</comment>
<name>A0A077YCB9_PLAYE</name>
<dbReference type="EMBL" id="LM993667">
    <property type="protein sequence ID" value="VTZ80546.1"/>
    <property type="molecule type" value="Genomic_DNA"/>
</dbReference>
<dbReference type="EMBL" id="LK934641">
    <property type="protein sequence ID" value="CDU19789.1"/>
    <property type="molecule type" value="Genomic_DNA"/>
</dbReference>
<keyword evidence="2" id="KW-0540">Nuclease</keyword>
<dbReference type="GO" id="GO:0003677">
    <property type="term" value="F:DNA binding"/>
    <property type="evidence" value="ECO:0007669"/>
    <property type="project" value="UniProtKB-UniRule"/>
</dbReference>
<dbReference type="GO" id="GO:0031573">
    <property type="term" value="P:mitotic intra-S DNA damage checkpoint signaling"/>
    <property type="evidence" value="ECO:0007669"/>
    <property type="project" value="TreeGrafter"/>
</dbReference>
<dbReference type="OMA" id="DIIWLCR"/>
<dbReference type="RefSeq" id="XP_022813540.1">
    <property type="nucleotide sequence ID" value="XM_022957058.1"/>
</dbReference>
<evidence type="ECO:0000313" key="6">
    <source>
        <dbReference type="EMBL" id="VTZ80546.1"/>
    </source>
</evidence>
<evidence type="ECO:0000313" key="8">
    <source>
        <dbReference type="Proteomes" id="UP000072904"/>
    </source>
</evidence>
<feature type="compositionally biased region" description="Basic and acidic residues" evidence="3">
    <location>
        <begin position="158"/>
        <end position="170"/>
    </location>
</feature>
<comment type="cofactor">
    <cofactor evidence="2">
        <name>Mg(2+)</name>
        <dbReference type="ChEBI" id="CHEBI:18420"/>
    </cofactor>
</comment>
<dbReference type="VEuPathDB" id="PlasmoDB:Py17XNL_001303034"/>
<dbReference type="CDD" id="cd20074">
    <property type="entry name" value="XPF_nuclease_Mus81"/>
    <property type="match status" value="1"/>
</dbReference>
<dbReference type="SUPFAM" id="SSF47802">
    <property type="entry name" value="DNA polymerase beta, N-terminal domain-like"/>
    <property type="match status" value="1"/>
</dbReference>
<feature type="region of interest" description="Disordered" evidence="3">
    <location>
        <begin position="818"/>
        <end position="932"/>
    </location>
</feature>
<dbReference type="InterPro" id="IPR006166">
    <property type="entry name" value="ERCC4_domain"/>
</dbReference>
<evidence type="ECO:0000256" key="3">
    <source>
        <dbReference type="SAM" id="MobiDB-lite"/>
    </source>
</evidence>
<sequence length="1312" mass="154075">MEERKHSKKLINKDNRRNYSMHPDNVIFYDYFNNLKRKALGQGYSNLVISFKTIIGSILKYPLPITNSQDAFKLRGVGKSFSRYFEKVLSQPKDNSRLKKDNNESILFNEDSNQIINHVNKVINNTDKFLKQFNKDFYNIKTNEDNSDDTVIRNIKEIQNDHISQDDNNKSSKKKKQKKKTNNDNISKKDNQMLFNQDNLNYYNENVGQIENCSINSANKLKTSKSSPLSNNEDVNTNNEKIYKNKKTKKKNNELSDNEKNILTIINEHSHLYNNNAMSKEEINKEFLKCYKTSININFVLLNKLIKLELLEKLEETENNNNINFSNETNDKIIPNKKTIRSKCVKKVRITEKGKQILQMKNEEIIKKEEHINVNEKKNTFEFFNDKKSEISIHNETSKFSETNCDETFNSIENPTKTINEPKDQLIQNGKNNNFENNFEFIKNKQIDQNVLEQIMNVATEYSDKEINNIVKNEQFEENNKIGSLKKDDILEKNDSCEQNCPNTISSYRDDKICFDSNSIDETNINIYKNIKNYSENKSELIDDNKNNEQFNIEAKYSHDLENEHFESDSSYNFQLKLDKKKEGLYKKLNISLKDKLQNKTMQDNSIDCNHNNLDKNVQNKNYEINTNKLNNNSNAEYINCHSLFSEISDEDDNNNNNNNLDKNVQNKNYEINTNKLNNNSNAEYINCHSLFSEISDEDDNNNNNNNLDKNVQNKNYEINASKLNNNSNAEYINCHSLFSEMSDEDDNNNNQKYESSKNVQNCSNTERISSPYNNISTSNKYIKNINENAPLFERQNVIDIIDISDDEEYNIVNSCSSNYCKDKQNNNENEKKRKLAPNYDDNNNELGKSIENKESYFQKSEQRKKKQKVKNLKMDEDTKIKENNNEDENEKKENKKKNVGEKKNKKKKSKNDHTKSNADTENREEKENEENKNVRYGPYEIIMIIDNRDISGMSYEFNEKWKEIFKNNNIKYETRNLPLGDIIWLCRRPVYNNNKNMSSKRKRKKKEKEEKGNKIDINENSVDNWATNIGNKNIDFTYSYDKYTSALSGDCNEGCKNNEIEENVDYEEHVLKWIIERKALNDLSSSIIDGRYDEQKYRLMRSKEICHIIYLIEDSNNSFKNYTNTSKISYETLTNVQHSIRLINGFSILRSQSIKHTFLLLSEIHSEIVKNIKRICNVKNNEDIVHNEHIETYLKNNSSSWEIWNNESKKSKNNIVKETFGKQLRLINMCGADATELLLSLWPTPIKLNEALNKYTHNGILAEKLKRIYLKNRDMVGKRKVKSPVDANLIAQLRQLYAPDSIQMFHHKDID</sequence>
<dbReference type="VEuPathDB" id="PlasmoDB:PYYM_1313900"/>
<keyword evidence="2 6" id="KW-0255">Endonuclease</keyword>
<dbReference type="PANTHER" id="PTHR13451">
    <property type="entry name" value="CLASS II CROSSOVER JUNCTION ENDONUCLEASE MUS81"/>
    <property type="match status" value="1"/>
</dbReference>
<evidence type="ECO:0000256" key="1">
    <source>
        <dbReference type="ARBA" id="ARBA00022801"/>
    </source>
</evidence>
<feature type="region of interest" description="Disordered" evidence="3">
    <location>
        <begin position="158"/>
        <end position="193"/>
    </location>
</feature>
<dbReference type="VEuPathDB" id="PlasmoDB:PY17X_1316900"/>
<dbReference type="InterPro" id="IPR027421">
    <property type="entry name" value="DNA_pol_lamdba_lyase_dom_sf"/>
</dbReference>
<dbReference type="SUPFAM" id="SSF52980">
    <property type="entry name" value="Restriction endonuclease-like"/>
    <property type="match status" value="1"/>
</dbReference>
<reference evidence="7 8" key="1">
    <citation type="journal article" date="2014" name="BMC Biol.">
        <title>A comprehensive evaluation of rodent malaria parasite genomes and gene expression.</title>
        <authorList>
            <person name="Otto T.D."/>
            <person name="Bohme U."/>
            <person name="Jackson A.P."/>
            <person name="Hunt M."/>
            <person name="Franke-Fayard B."/>
            <person name="Hoeijmakers W.A."/>
            <person name="Religa A.A."/>
            <person name="Robertson L."/>
            <person name="Sanders M."/>
            <person name="Ogun S.A."/>
            <person name="Cunningham D."/>
            <person name="Erhart A."/>
            <person name="Billker O."/>
            <person name="Khan S.M."/>
            <person name="Stunnenberg H.G."/>
            <person name="Langhorne J."/>
            <person name="Holder A.A."/>
            <person name="Waters A.P."/>
            <person name="Newbold C.I."/>
            <person name="Pain A."/>
            <person name="Berriman M."/>
            <person name="Janse C.J."/>
        </authorList>
    </citation>
    <scope>NUCLEOTIDE SEQUENCE [LARGE SCALE GENOMIC DNA]</scope>
    <source>
        <strain evidence="6 7">17X</strain>
        <strain evidence="5 8">YM</strain>
    </source>
</reference>
<keyword evidence="1 2" id="KW-0378">Hydrolase</keyword>
<dbReference type="InterPro" id="IPR033309">
    <property type="entry name" value="Mus81"/>
</dbReference>
<evidence type="ECO:0000313" key="7">
    <source>
        <dbReference type="Proteomes" id="UP000072874"/>
    </source>
</evidence>
<dbReference type="Gene3D" id="3.40.50.10130">
    <property type="match status" value="1"/>
</dbReference>
<gene>
    <name evidence="6" type="ORF">PY17X_1316900</name>
    <name evidence="5" type="ORF">PYYM_1313900</name>
</gene>
<feature type="compositionally biased region" description="Basic residues" evidence="3">
    <location>
        <begin position="171"/>
        <end position="180"/>
    </location>
</feature>
<dbReference type="InterPro" id="IPR011335">
    <property type="entry name" value="Restrct_endonuc-II-like"/>
</dbReference>
<feature type="compositionally biased region" description="Basic and acidic residues" evidence="3">
    <location>
        <begin position="912"/>
        <end position="932"/>
    </location>
</feature>
<dbReference type="GO" id="GO:0005634">
    <property type="term" value="C:nucleus"/>
    <property type="evidence" value="ECO:0007669"/>
    <property type="project" value="UniProtKB-SubCell"/>
</dbReference>
<dbReference type="Proteomes" id="UP000072874">
    <property type="component" value="Chromosome 13"/>
</dbReference>
<keyword evidence="2" id="KW-0479">Metal-binding</keyword>
<dbReference type="GO" id="GO:0000727">
    <property type="term" value="P:double-strand break repair via break-induced replication"/>
    <property type="evidence" value="ECO:0007669"/>
    <property type="project" value="UniProtKB-UniRule"/>
</dbReference>
<dbReference type="GO" id="GO:0048476">
    <property type="term" value="C:Holliday junction resolvase complex"/>
    <property type="evidence" value="ECO:0007669"/>
    <property type="project" value="UniProtKB-UniRule"/>
</dbReference>
<dbReference type="KEGG" id="pyo:PY17X_1316900"/>
<comment type="function">
    <text evidence="2">Interacts with EME1 to form a DNA structure-specific endonuclease with substrate preference for branched DNA structures with a 5'-end at the branch nick. Typical substrates include 3'-flap structures, D-loops, replication forks and nicked Holliday junctions. May be required in mitosis for the processing of stalled or collapsed replication fork intermediates. May be required in meiosis for the repair of meiosis-specific double strand breaks subsequent to single-end invasion (SEI).</text>
</comment>
<feature type="compositionally biased region" description="Basic and acidic residues" evidence="3">
    <location>
        <begin position="821"/>
        <end position="832"/>
    </location>
</feature>
<dbReference type="GeneID" id="3800356"/>
<dbReference type="InterPro" id="IPR047416">
    <property type="entry name" value="XPF_nuclease_Mus81"/>
</dbReference>
<dbReference type="PANTHER" id="PTHR13451:SF0">
    <property type="entry name" value="CROSSOVER JUNCTION ENDONUCLEASE MUS81"/>
    <property type="match status" value="1"/>
</dbReference>
<reference evidence="6" key="4">
    <citation type="submission" date="2019-05" db="EMBL/GenBank/DDBJ databases">
        <authorList>
            <consortium name="Pathogen Informatics"/>
        </authorList>
    </citation>
    <scope>NUCLEOTIDE SEQUENCE</scope>
    <source>
        <strain evidence="6">17X</strain>
    </source>
</reference>
<reference evidence="6" key="3">
    <citation type="submission" date="2014-05" db="EMBL/GenBank/DDBJ databases">
        <authorList>
            <person name="Aslett M.A."/>
            <person name="De Silva N."/>
        </authorList>
    </citation>
    <scope>NUCLEOTIDE SEQUENCE</scope>
    <source>
        <strain evidence="6">17X</strain>
    </source>
</reference>
<dbReference type="GO" id="GO:0048257">
    <property type="term" value="F:3'-flap endonuclease activity"/>
    <property type="evidence" value="ECO:0007669"/>
    <property type="project" value="TreeGrafter"/>
</dbReference>
<feature type="compositionally biased region" description="Basic residues" evidence="3">
    <location>
        <begin position="863"/>
        <end position="872"/>
    </location>
</feature>
<reference evidence="5" key="2">
    <citation type="submission" date="2014-05" db="EMBL/GenBank/DDBJ databases">
        <authorList>
            <person name="Aslett A.Martin."/>
            <person name="De Silva Nishadi"/>
        </authorList>
    </citation>
    <scope>NUCLEOTIDE SEQUENCE</scope>
    <source>
        <strain evidence="5">YM</strain>
    </source>
</reference>
<feature type="compositionally biased region" description="Basic and acidic residues" evidence="3">
    <location>
        <begin position="873"/>
        <end position="903"/>
    </location>
</feature>
<dbReference type="GO" id="GO:0008821">
    <property type="term" value="F:crossover junction DNA endonuclease activity"/>
    <property type="evidence" value="ECO:0007669"/>
    <property type="project" value="UniProtKB-UniRule"/>
</dbReference>
<keyword evidence="2" id="KW-0233">DNA recombination</keyword>
<keyword evidence="2" id="KW-0460">Magnesium</keyword>
<feature type="compositionally biased region" description="Polar residues" evidence="3">
    <location>
        <begin position="752"/>
        <end position="777"/>
    </location>
</feature>
<dbReference type="GO" id="GO:0000712">
    <property type="term" value="P:resolution of meiotic recombination intermediates"/>
    <property type="evidence" value="ECO:0007669"/>
    <property type="project" value="TreeGrafter"/>
</dbReference>
<comment type="subcellular location">
    <subcellularLocation>
        <location evidence="2">Nucleus</location>
    </subcellularLocation>
</comment>
<evidence type="ECO:0000256" key="2">
    <source>
        <dbReference type="RuleBase" id="RU369042"/>
    </source>
</evidence>
<evidence type="ECO:0000313" key="5">
    <source>
        <dbReference type="EMBL" id="CDU19789.1"/>
    </source>
</evidence>
<organism evidence="5 8">
    <name type="scientific">Plasmodium yoelii</name>
    <dbReference type="NCBI Taxonomy" id="5861"/>
    <lineage>
        <taxon>Eukaryota</taxon>
        <taxon>Sar</taxon>
        <taxon>Alveolata</taxon>
        <taxon>Apicomplexa</taxon>
        <taxon>Aconoidasida</taxon>
        <taxon>Haemosporida</taxon>
        <taxon>Plasmodiidae</taxon>
        <taxon>Plasmodium</taxon>
        <taxon>Plasmodium (Vinckeia)</taxon>
    </lineage>
</organism>
<evidence type="ECO:0000259" key="4">
    <source>
        <dbReference type="SMART" id="SM00891"/>
    </source>
</evidence>
<keyword evidence="2" id="KW-0539">Nucleus</keyword>
<dbReference type="EC" id="3.1.22.-" evidence="2"/>
<dbReference type="GO" id="GO:0006308">
    <property type="term" value="P:DNA catabolic process"/>
    <property type="evidence" value="ECO:0007669"/>
    <property type="project" value="UniProtKB-UniRule"/>
</dbReference>